<evidence type="ECO:0000313" key="1">
    <source>
        <dbReference type="EMBL" id="MCI58675.1"/>
    </source>
</evidence>
<organism evidence="1 2">
    <name type="scientific">Trifolium medium</name>
    <dbReference type="NCBI Taxonomy" id="97028"/>
    <lineage>
        <taxon>Eukaryota</taxon>
        <taxon>Viridiplantae</taxon>
        <taxon>Streptophyta</taxon>
        <taxon>Embryophyta</taxon>
        <taxon>Tracheophyta</taxon>
        <taxon>Spermatophyta</taxon>
        <taxon>Magnoliopsida</taxon>
        <taxon>eudicotyledons</taxon>
        <taxon>Gunneridae</taxon>
        <taxon>Pentapetalae</taxon>
        <taxon>rosids</taxon>
        <taxon>fabids</taxon>
        <taxon>Fabales</taxon>
        <taxon>Fabaceae</taxon>
        <taxon>Papilionoideae</taxon>
        <taxon>50 kb inversion clade</taxon>
        <taxon>NPAAA clade</taxon>
        <taxon>Hologalegina</taxon>
        <taxon>IRL clade</taxon>
        <taxon>Trifolieae</taxon>
        <taxon>Trifolium</taxon>
    </lineage>
</organism>
<sequence length="69" mass="7916">MAANSSSDTASFEIFATSEAEHHFANNISAKTFHTERGFLFNMKYTTLAIPDDFARVITHHKWQRFALH</sequence>
<reference evidence="1 2" key="1">
    <citation type="journal article" date="2018" name="Front. Plant Sci.">
        <title>Red Clover (Trifolium pratense) and Zigzag Clover (T. medium) - A Picture of Genomic Similarities and Differences.</title>
        <authorList>
            <person name="Dluhosova J."/>
            <person name="Istvanek J."/>
            <person name="Nedelnik J."/>
            <person name="Repkova J."/>
        </authorList>
    </citation>
    <scope>NUCLEOTIDE SEQUENCE [LARGE SCALE GENOMIC DNA]</scope>
    <source>
        <strain evidence="2">cv. 10/8</strain>
        <tissue evidence="1">Leaf</tissue>
    </source>
</reference>
<dbReference type="EMBL" id="LXQA010550004">
    <property type="protein sequence ID" value="MCI58675.1"/>
    <property type="molecule type" value="Genomic_DNA"/>
</dbReference>
<name>A0A392TFG8_9FABA</name>
<dbReference type="Proteomes" id="UP000265520">
    <property type="component" value="Unassembled WGS sequence"/>
</dbReference>
<proteinExistence type="predicted"/>
<comment type="caution">
    <text evidence="1">The sequence shown here is derived from an EMBL/GenBank/DDBJ whole genome shotgun (WGS) entry which is preliminary data.</text>
</comment>
<evidence type="ECO:0000313" key="2">
    <source>
        <dbReference type="Proteomes" id="UP000265520"/>
    </source>
</evidence>
<protein>
    <submittedName>
        <fullName evidence="1">Uncharacterized protein</fullName>
    </submittedName>
</protein>
<feature type="non-terminal residue" evidence="1">
    <location>
        <position position="69"/>
    </location>
</feature>
<dbReference type="AlphaFoldDB" id="A0A392TFG8"/>
<accession>A0A392TFG8</accession>
<keyword evidence="2" id="KW-1185">Reference proteome</keyword>